<evidence type="ECO:0000313" key="8">
    <source>
        <dbReference type="Proteomes" id="UP000516105"/>
    </source>
</evidence>
<protein>
    <submittedName>
        <fullName evidence="7">ABC transporter substrate-binding protein</fullName>
    </submittedName>
</protein>
<dbReference type="InterPro" id="IPR030678">
    <property type="entry name" value="Peptide/Ni-bd"/>
</dbReference>
<keyword evidence="8" id="KW-1185">Reference proteome</keyword>
<feature type="domain" description="Solute-binding protein family 5" evidence="6">
    <location>
        <begin position="75"/>
        <end position="381"/>
    </location>
</feature>
<evidence type="ECO:0000256" key="4">
    <source>
        <dbReference type="ARBA" id="ARBA00022729"/>
    </source>
</evidence>
<dbReference type="Proteomes" id="UP000516105">
    <property type="component" value="Chromosome"/>
</dbReference>
<dbReference type="PANTHER" id="PTHR30290">
    <property type="entry name" value="PERIPLASMIC BINDING COMPONENT OF ABC TRANSPORTER"/>
    <property type="match status" value="1"/>
</dbReference>
<evidence type="ECO:0000256" key="5">
    <source>
        <dbReference type="SAM" id="SignalP"/>
    </source>
</evidence>
<dbReference type="PANTHER" id="PTHR30290:SF10">
    <property type="entry name" value="PERIPLASMIC OLIGOPEPTIDE-BINDING PROTEIN-RELATED"/>
    <property type="match status" value="1"/>
</dbReference>
<keyword evidence="4 5" id="KW-0732">Signal</keyword>
<evidence type="ECO:0000256" key="1">
    <source>
        <dbReference type="ARBA" id="ARBA00004418"/>
    </source>
</evidence>
<gene>
    <name evidence="7" type="ORF">H9L14_03290</name>
</gene>
<evidence type="ECO:0000313" key="7">
    <source>
        <dbReference type="EMBL" id="QNP46261.1"/>
    </source>
</evidence>
<dbReference type="Gene3D" id="3.40.190.10">
    <property type="entry name" value="Periplasmic binding protein-like II"/>
    <property type="match status" value="1"/>
</dbReference>
<dbReference type="SUPFAM" id="SSF53850">
    <property type="entry name" value="Periplasmic binding protein-like II"/>
    <property type="match status" value="1"/>
</dbReference>
<dbReference type="EMBL" id="CP060782">
    <property type="protein sequence ID" value="QNP46261.1"/>
    <property type="molecule type" value="Genomic_DNA"/>
</dbReference>
<name>A0ABX6TA45_9SPHN</name>
<evidence type="ECO:0000259" key="6">
    <source>
        <dbReference type="Pfam" id="PF00496"/>
    </source>
</evidence>
<dbReference type="Gene3D" id="3.10.105.10">
    <property type="entry name" value="Dipeptide-binding Protein, Domain 3"/>
    <property type="match status" value="1"/>
</dbReference>
<proteinExistence type="inferred from homology"/>
<evidence type="ECO:0000256" key="2">
    <source>
        <dbReference type="ARBA" id="ARBA00005695"/>
    </source>
</evidence>
<comment type="similarity">
    <text evidence="2">Belongs to the bacterial solute-binding protein 5 family.</text>
</comment>
<sequence length="494" mass="53225">MRLPLFRRACAAASLILAAISVAGCQRADRGETKVVVIGDPPTIVDPSNGPLTEPQSVLLANVAQGLVRFDASGQIVPGLAERWNVTDDGLSYIFRLQTAEWPDGRRITAQQVARLLRRQVTARSKNSLKDTLGAIEEIVPMTDRVIEISLKAPRPHLLQLLAQPEFAIVRETVGTGPFQIAEDSKPNALNLVRTTSNEDEETTAREEVTLSGRPAAAAVQAFLKGDTDLVVGGTFGDLPYTRADEMPKNALRFDPAAGLFGLVPARASGPAADPEIRRLLSQAIDRQAIIDALNVPGLLPRATLLEPGLDGLADPAVPQWMATPIDQRRADLASRAAKMFGRLDKPVIRIELPNSPGAKILLSRLASDWGALGITVEAAAPGRAADFRLLDAVAPSISPAWYLRSFRCGEVPVCDPEADKLLEGARVATVAAQRNALLAQAGQRMDEEQLFISLTAPIRWSLVSDRVQGFATNRFALHTLTSLGERLGRERGE</sequence>
<keyword evidence="3" id="KW-0813">Transport</keyword>
<dbReference type="CDD" id="cd00995">
    <property type="entry name" value="PBP2_NikA_DppA_OppA_like"/>
    <property type="match status" value="1"/>
</dbReference>
<dbReference type="Pfam" id="PF00496">
    <property type="entry name" value="SBP_bac_5"/>
    <property type="match status" value="1"/>
</dbReference>
<organism evidence="7 8">
    <name type="scientific">Sphingomonas sediminicola</name>
    <dbReference type="NCBI Taxonomy" id="386874"/>
    <lineage>
        <taxon>Bacteria</taxon>
        <taxon>Pseudomonadati</taxon>
        <taxon>Pseudomonadota</taxon>
        <taxon>Alphaproteobacteria</taxon>
        <taxon>Sphingomonadales</taxon>
        <taxon>Sphingomonadaceae</taxon>
        <taxon>Sphingomonas</taxon>
    </lineage>
</organism>
<evidence type="ECO:0000256" key="3">
    <source>
        <dbReference type="ARBA" id="ARBA00022448"/>
    </source>
</evidence>
<feature type="chain" id="PRO_5047073690" evidence="5">
    <location>
        <begin position="29"/>
        <end position="494"/>
    </location>
</feature>
<dbReference type="PIRSF" id="PIRSF002741">
    <property type="entry name" value="MppA"/>
    <property type="match status" value="1"/>
</dbReference>
<reference evidence="7 8" key="1">
    <citation type="submission" date="2020-08" db="EMBL/GenBank/DDBJ databases">
        <title>Genome sequence of Sphingomonas sediminicola KACC 15039T.</title>
        <authorList>
            <person name="Hyun D.-W."/>
            <person name="Bae J.-W."/>
        </authorList>
    </citation>
    <scope>NUCLEOTIDE SEQUENCE [LARGE SCALE GENOMIC DNA]</scope>
    <source>
        <strain evidence="7 8">KACC 15039</strain>
    </source>
</reference>
<dbReference type="PROSITE" id="PS51257">
    <property type="entry name" value="PROKAR_LIPOPROTEIN"/>
    <property type="match status" value="1"/>
</dbReference>
<comment type="subcellular location">
    <subcellularLocation>
        <location evidence="1">Periplasm</location>
    </subcellularLocation>
</comment>
<dbReference type="InterPro" id="IPR039424">
    <property type="entry name" value="SBP_5"/>
</dbReference>
<dbReference type="RefSeq" id="WP_187709214.1">
    <property type="nucleotide sequence ID" value="NZ_CP060782.1"/>
</dbReference>
<feature type="signal peptide" evidence="5">
    <location>
        <begin position="1"/>
        <end position="28"/>
    </location>
</feature>
<accession>A0ABX6TA45</accession>
<dbReference type="InterPro" id="IPR000914">
    <property type="entry name" value="SBP_5_dom"/>
</dbReference>